<dbReference type="Gene3D" id="3.30.1330.80">
    <property type="entry name" value="Hypothetical protein, similar to alpha- acetolactate decarboxylase, domain 2"/>
    <property type="match status" value="1"/>
</dbReference>
<dbReference type="CDD" id="cd11378">
    <property type="entry name" value="DUF296"/>
    <property type="match status" value="1"/>
</dbReference>
<evidence type="ECO:0000313" key="2">
    <source>
        <dbReference type="EMBL" id="MBC8584114.1"/>
    </source>
</evidence>
<reference evidence="2" key="1">
    <citation type="submission" date="2020-08" db="EMBL/GenBank/DDBJ databases">
        <title>Genome public.</title>
        <authorList>
            <person name="Liu C."/>
            <person name="Sun Q."/>
        </authorList>
    </citation>
    <scope>NUCLEOTIDE SEQUENCE</scope>
    <source>
        <strain evidence="2">NSJ-64</strain>
    </source>
</reference>
<dbReference type="SUPFAM" id="SSF117856">
    <property type="entry name" value="AF0104/ALDC/Ptd012-like"/>
    <property type="match status" value="1"/>
</dbReference>
<dbReference type="Pfam" id="PF03479">
    <property type="entry name" value="PCC"/>
    <property type="match status" value="1"/>
</dbReference>
<dbReference type="GO" id="GO:0003677">
    <property type="term" value="F:DNA binding"/>
    <property type="evidence" value="ECO:0007669"/>
    <property type="project" value="UniProtKB-KW"/>
</dbReference>
<dbReference type="RefSeq" id="WP_262393968.1">
    <property type="nucleotide sequence ID" value="NZ_JACRTD010000001.1"/>
</dbReference>
<comment type="caution">
    <text evidence="2">The sequence shown here is derived from an EMBL/GenBank/DDBJ whole genome shotgun (WGS) entry which is preliminary data.</text>
</comment>
<dbReference type="InterPro" id="IPR025707">
    <property type="entry name" value="DNA_bp_PD1"/>
</dbReference>
<organism evidence="2 3">
    <name type="scientific">Youxingia wuxianensis</name>
    <dbReference type="NCBI Taxonomy" id="2763678"/>
    <lineage>
        <taxon>Bacteria</taxon>
        <taxon>Bacillati</taxon>
        <taxon>Bacillota</taxon>
        <taxon>Clostridia</taxon>
        <taxon>Eubacteriales</taxon>
        <taxon>Oscillospiraceae</taxon>
        <taxon>Youxingia</taxon>
    </lineage>
</organism>
<dbReference type="PIRSF" id="PIRSF016702">
    <property type="entry name" value="DNA_bp_PD1"/>
    <property type="match status" value="1"/>
</dbReference>
<dbReference type="AlphaFoldDB" id="A0A926IFS0"/>
<keyword evidence="3" id="KW-1185">Reference proteome</keyword>
<dbReference type="EMBL" id="JACRTD010000001">
    <property type="protein sequence ID" value="MBC8584114.1"/>
    <property type="molecule type" value="Genomic_DNA"/>
</dbReference>
<dbReference type="Proteomes" id="UP000623678">
    <property type="component" value="Unassembled WGS sequence"/>
</dbReference>
<proteinExistence type="predicted"/>
<sequence>MFYKKFGDDIVIRLEIGEDVVTSVAKVCDAEKVKLGSVTGLGAVDHVVVGLYKVAEKKYYSNTFDGEMEMSSLVGNVTTKEGNTYLHFHATFAGADGKVIGGHLNEAKVSATAEIFLHIIHGEVDRIVDDHTGLNVIKM</sequence>
<dbReference type="InterPro" id="IPR005175">
    <property type="entry name" value="PPC_dom"/>
</dbReference>
<name>A0A926IFS0_9FIRM</name>
<protein>
    <submittedName>
        <fullName evidence="2">DNA-binding protein</fullName>
    </submittedName>
</protein>
<dbReference type="PANTHER" id="PTHR34988:SF1">
    <property type="entry name" value="DNA-BINDING PROTEIN"/>
    <property type="match status" value="1"/>
</dbReference>
<accession>A0A926IFS0</accession>
<dbReference type="PROSITE" id="PS51742">
    <property type="entry name" value="PPC"/>
    <property type="match status" value="1"/>
</dbReference>
<dbReference type="PANTHER" id="PTHR34988">
    <property type="entry name" value="PROTEIN, PUTATIVE-RELATED"/>
    <property type="match status" value="1"/>
</dbReference>
<keyword evidence="2" id="KW-0238">DNA-binding</keyword>
<evidence type="ECO:0000259" key="1">
    <source>
        <dbReference type="PROSITE" id="PS51742"/>
    </source>
</evidence>
<gene>
    <name evidence="2" type="ORF">H8705_00760</name>
</gene>
<feature type="domain" description="PPC" evidence="1">
    <location>
        <begin position="4"/>
        <end position="139"/>
    </location>
</feature>
<evidence type="ECO:0000313" key="3">
    <source>
        <dbReference type="Proteomes" id="UP000623678"/>
    </source>
</evidence>